<accession>A0A4R2JSX6</accession>
<dbReference type="EMBL" id="SLWS01000002">
    <property type="protein sequence ID" value="TCO62227.1"/>
    <property type="molecule type" value="Genomic_DNA"/>
</dbReference>
<gene>
    <name evidence="1" type="ORF">EV192_102364</name>
</gene>
<dbReference type="Proteomes" id="UP000295680">
    <property type="component" value="Unassembled WGS sequence"/>
</dbReference>
<evidence type="ECO:0000313" key="2">
    <source>
        <dbReference type="Proteomes" id="UP000295680"/>
    </source>
</evidence>
<organism evidence="1 2">
    <name type="scientific">Actinocrispum wychmicini</name>
    <dbReference type="NCBI Taxonomy" id="1213861"/>
    <lineage>
        <taxon>Bacteria</taxon>
        <taxon>Bacillati</taxon>
        <taxon>Actinomycetota</taxon>
        <taxon>Actinomycetes</taxon>
        <taxon>Pseudonocardiales</taxon>
        <taxon>Pseudonocardiaceae</taxon>
        <taxon>Actinocrispum</taxon>
    </lineage>
</organism>
<dbReference type="AlphaFoldDB" id="A0A4R2JSX6"/>
<proteinExistence type="predicted"/>
<comment type="caution">
    <text evidence="1">The sequence shown here is derived from an EMBL/GenBank/DDBJ whole genome shotgun (WGS) entry which is preliminary data.</text>
</comment>
<keyword evidence="2" id="KW-1185">Reference proteome</keyword>
<evidence type="ECO:0000313" key="1">
    <source>
        <dbReference type="EMBL" id="TCO62227.1"/>
    </source>
</evidence>
<reference evidence="1 2" key="1">
    <citation type="submission" date="2019-03" db="EMBL/GenBank/DDBJ databases">
        <title>Genomic Encyclopedia of Type Strains, Phase IV (KMG-IV): sequencing the most valuable type-strain genomes for metagenomic binning, comparative biology and taxonomic classification.</title>
        <authorList>
            <person name="Goeker M."/>
        </authorList>
    </citation>
    <scope>NUCLEOTIDE SEQUENCE [LARGE SCALE GENOMIC DNA]</scope>
    <source>
        <strain evidence="1 2">DSM 45934</strain>
    </source>
</reference>
<sequence>MSLIKTPEQGAATSVLLATSPQLAGVDPDSAERLWTLSETLLAKGPA</sequence>
<protein>
    <submittedName>
        <fullName evidence="1">Uncharacterized protein</fullName>
    </submittedName>
</protein>
<dbReference type="RefSeq" id="WP_243726759.1">
    <property type="nucleotide sequence ID" value="NZ_SLWS01000002.1"/>
</dbReference>
<name>A0A4R2JSX6_9PSEU</name>